<reference evidence="14 15" key="1">
    <citation type="submission" date="2020-08" db="EMBL/GenBank/DDBJ databases">
        <title>Genome public.</title>
        <authorList>
            <person name="Liu C."/>
            <person name="Sun Q."/>
        </authorList>
    </citation>
    <scope>NUCLEOTIDE SEQUENCE [LARGE SCALE GENOMIC DNA]</scope>
    <source>
        <strain evidence="14 15">BX0805</strain>
    </source>
</reference>
<dbReference type="PANTHER" id="PTHR43298">
    <property type="entry name" value="MULTIDRUG RESISTANCE PROTEIN NORM-RELATED"/>
    <property type="match status" value="1"/>
</dbReference>
<evidence type="ECO:0000256" key="10">
    <source>
        <dbReference type="ARBA" id="ARBA00023065"/>
    </source>
</evidence>
<feature type="transmembrane region" description="Helical" evidence="13">
    <location>
        <begin position="395"/>
        <end position="414"/>
    </location>
</feature>
<feature type="transmembrane region" description="Helical" evidence="13">
    <location>
        <begin position="236"/>
        <end position="261"/>
    </location>
</feature>
<keyword evidence="15" id="KW-1185">Reference proteome</keyword>
<dbReference type="Proteomes" id="UP000621540">
    <property type="component" value="Unassembled WGS sequence"/>
</dbReference>
<dbReference type="EMBL" id="JACOQH010000003">
    <property type="protein sequence ID" value="MBC5753521.1"/>
    <property type="molecule type" value="Genomic_DNA"/>
</dbReference>
<proteinExistence type="inferred from homology"/>
<feature type="transmembrane region" description="Helical" evidence="13">
    <location>
        <begin position="355"/>
        <end position="374"/>
    </location>
</feature>
<evidence type="ECO:0000256" key="13">
    <source>
        <dbReference type="SAM" id="Phobius"/>
    </source>
</evidence>
<evidence type="ECO:0000256" key="3">
    <source>
        <dbReference type="ARBA" id="ARBA00010199"/>
    </source>
</evidence>
<feature type="transmembrane region" description="Helical" evidence="13">
    <location>
        <begin position="164"/>
        <end position="186"/>
    </location>
</feature>
<sequence length="445" mass="47984">MKDLTKGNITKLLFAFAIPVLIGCILQLTYSLVDTRIVGSALGESALAAVGATSSLSSLLIGFLQGLTNGFAVIAAQFFGAQDFKGLKRCVAASLSLGCAIAIFITAAALIFLHPLLMLLNTPADVIDLSGNYISIIFAGLIISMLYNVCSALLRAIGDSITPLIFLAVSVVLNIFLDLLCIFPLAMGVRGAAVATVISQLIAMLACFFYMIKRYEILRLHREDFHGISGELTKDLLSCGLSMGFMSSLVNLGTVALQTSINTLGTDIIVAHTAARKISELFMLIFSVFGTTMATFCGQNLGAGEIRRIKEGIKKSVLYSWIWCLGVIVVTWLFAPDLIYLVTGSSNPVVIKNAVAYLRFDTLFYFVTALICVIRNAMQGIGDHITPLVSSSLELVGKVVFALIFVPLLGYRGVILAEPVSWFIMVVPLLIQICRTPILKEKRAD</sequence>
<evidence type="ECO:0000256" key="8">
    <source>
        <dbReference type="ARBA" id="ARBA00022692"/>
    </source>
</evidence>
<dbReference type="InterPro" id="IPR002528">
    <property type="entry name" value="MATE_fam"/>
</dbReference>
<dbReference type="InterPro" id="IPR050222">
    <property type="entry name" value="MATE_MdtK"/>
</dbReference>
<feature type="transmembrane region" description="Helical" evidence="13">
    <location>
        <begin position="192"/>
        <end position="212"/>
    </location>
</feature>
<feature type="transmembrane region" description="Helical" evidence="13">
    <location>
        <begin position="12"/>
        <end position="33"/>
    </location>
</feature>
<keyword evidence="5" id="KW-0813">Transport</keyword>
<feature type="transmembrane region" description="Helical" evidence="13">
    <location>
        <begin position="91"/>
        <end position="113"/>
    </location>
</feature>
<evidence type="ECO:0000256" key="12">
    <source>
        <dbReference type="ARBA" id="ARBA00031636"/>
    </source>
</evidence>
<comment type="function">
    <text evidence="1">Multidrug efflux pump.</text>
</comment>
<comment type="subcellular location">
    <subcellularLocation>
        <location evidence="2">Cell membrane</location>
        <topology evidence="2">Multi-pass membrane protein</topology>
    </subcellularLocation>
</comment>
<dbReference type="Pfam" id="PF01554">
    <property type="entry name" value="MatE"/>
    <property type="match status" value="2"/>
</dbReference>
<evidence type="ECO:0000256" key="5">
    <source>
        <dbReference type="ARBA" id="ARBA00022448"/>
    </source>
</evidence>
<evidence type="ECO:0000256" key="2">
    <source>
        <dbReference type="ARBA" id="ARBA00004651"/>
    </source>
</evidence>
<dbReference type="InterPro" id="IPR048279">
    <property type="entry name" value="MdtK-like"/>
</dbReference>
<evidence type="ECO:0000256" key="7">
    <source>
        <dbReference type="ARBA" id="ARBA00022475"/>
    </source>
</evidence>
<comment type="similarity">
    <text evidence="3">Belongs to the multi antimicrobial extrusion (MATE) (TC 2.A.66.1) family.</text>
</comment>
<name>A0ABR7I9A4_9FIRM</name>
<keyword evidence="9 13" id="KW-1133">Transmembrane helix</keyword>
<evidence type="ECO:0000256" key="1">
    <source>
        <dbReference type="ARBA" id="ARBA00003408"/>
    </source>
</evidence>
<keyword evidence="11 13" id="KW-0472">Membrane</keyword>
<feature type="transmembrane region" description="Helical" evidence="13">
    <location>
        <begin position="59"/>
        <end position="79"/>
    </location>
</feature>
<keyword evidence="6" id="KW-0050">Antiport</keyword>
<evidence type="ECO:0000313" key="14">
    <source>
        <dbReference type="EMBL" id="MBC5753521.1"/>
    </source>
</evidence>
<dbReference type="PROSITE" id="PS51257">
    <property type="entry name" value="PROKAR_LIPOPROTEIN"/>
    <property type="match status" value="1"/>
</dbReference>
<dbReference type="CDD" id="cd13138">
    <property type="entry name" value="MATE_yoeA_like"/>
    <property type="match status" value="1"/>
</dbReference>
<keyword evidence="8 13" id="KW-0812">Transmembrane</keyword>
<evidence type="ECO:0000256" key="4">
    <source>
        <dbReference type="ARBA" id="ARBA00020268"/>
    </source>
</evidence>
<dbReference type="NCBIfam" id="TIGR00797">
    <property type="entry name" value="matE"/>
    <property type="match status" value="1"/>
</dbReference>
<evidence type="ECO:0000256" key="6">
    <source>
        <dbReference type="ARBA" id="ARBA00022449"/>
    </source>
</evidence>
<evidence type="ECO:0000313" key="15">
    <source>
        <dbReference type="Proteomes" id="UP000621540"/>
    </source>
</evidence>
<gene>
    <name evidence="14" type="ORF">H8Z76_05670</name>
</gene>
<comment type="caution">
    <text evidence="14">The sequence shown here is derived from an EMBL/GenBank/DDBJ whole genome shotgun (WGS) entry which is preliminary data.</text>
</comment>
<keyword evidence="7" id="KW-1003">Cell membrane</keyword>
<dbReference type="PIRSF" id="PIRSF006603">
    <property type="entry name" value="DinF"/>
    <property type="match status" value="1"/>
</dbReference>
<feature type="transmembrane region" description="Helical" evidence="13">
    <location>
        <begin position="281"/>
        <end position="304"/>
    </location>
</feature>
<keyword evidence="10" id="KW-0406">Ion transport</keyword>
<feature type="transmembrane region" description="Helical" evidence="13">
    <location>
        <begin position="420"/>
        <end position="438"/>
    </location>
</feature>
<protein>
    <recommendedName>
        <fullName evidence="4">Probable multidrug resistance protein NorM</fullName>
    </recommendedName>
    <alternativeName>
        <fullName evidence="12">Multidrug-efflux transporter</fullName>
    </alternativeName>
</protein>
<feature type="transmembrane region" description="Helical" evidence="13">
    <location>
        <begin position="316"/>
        <end position="335"/>
    </location>
</feature>
<dbReference type="PANTHER" id="PTHR43298:SF2">
    <property type="entry name" value="FMN_FAD EXPORTER YEEO-RELATED"/>
    <property type="match status" value="1"/>
</dbReference>
<dbReference type="RefSeq" id="WP_186981914.1">
    <property type="nucleotide sequence ID" value="NZ_JACOQH010000003.1"/>
</dbReference>
<organism evidence="14 15">
    <name type="scientific">Roseburia yibonii</name>
    <dbReference type="NCBI Taxonomy" id="2763063"/>
    <lineage>
        <taxon>Bacteria</taxon>
        <taxon>Bacillati</taxon>
        <taxon>Bacillota</taxon>
        <taxon>Clostridia</taxon>
        <taxon>Lachnospirales</taxon>
        <taxon>Lachnospiraceae</taxon>
        <taxon>Roseburia</taxon>
    </lineage>
</organism>
<accession>A0ABR7I9A4</accession>
<evidence type="ECO:0000256" key="11">
    <source>
        <dbReference type="ARBA" id="ARBA00023136"/>
    </source>
</evidence>
<feature type="transmembrane region" description="Helical" evidence="13">
    <location>
        <begin position="133"/>
        <end position="157"/>
    </location>
</feature>
<evidence type="ECO:0000256" key="9">
    <source>
        <dbReference type="ARBA" id="ARBA00022989"/>
    </source>
</evidence>